<proteinExistence type="predicted"/>
<evidence type="ECO:0000256" key="1">
    <source>
        <dbReference type="SAM" id="Phobius"/>
    </source>
</evidence>
<reference evidence="2" key="2">
    <citation type="journal article" date="2015" name="Data Brief">
        <title>Shoot transcriptome of the giant reed, Arundo donax.</title>
        <authorList>
            <person name="Barrero R.A."/>
            <person name="Guerrero F.D."/>
            <person name="Moolhuijzen P."/>
            <person name="Goolsby J.A."/>
            <person name="Tidwell J."/>
            <person name="Bellgard S.E."/>
            <person name="Bellgard M.I."/>
        </authorList>
    </citation>
    <scope>NUCLEOTIDE SEQUENCE</scope>
    <source>
        <tissue evidence="2">Shoot tissue taken approximately 20 cm above the soil surface</tissue>
    </source>
</reference>
<accession>A0A0A9BT08</accession>
<sequence length="54" mass="6328">MTHGWLSNFSSKIVPQVLVGAGALFWDIWLTRNNIVFDKEKNNSYMQVIFRSMH</sequence>
<name>A0A0A9BT08_ARUDO</name>
<keyword evidence="1" id="KW-0472">Membrane</keyword>
<organism evidence="2">
    <name type="scientific">Arundo donax</name>
    <name type="common">Giant reed</name>
    <name type="synonym">Donax arundinaceus</name>
    <dbReference type="NCBI Taxonomy" id="35708"/>
    <lineage>
        <taxon>Eukaryota</taxon>
        <taxon>Viridiplantae</taxon>
        <taxon>Streptophyta</taxon>
        <taxon>Embryophyta</taxon>
        <taxon>Tracheophyta</taxon>
        <taxon>Spermatophyta</taxon>
        <taxon>Magnoliopsida</taxon>
        <taxon>Liliopsida</taxon>
        <taxon>Poales</taxon>
        <taxon>Poaceae</taxon>
        <taxon>PACMAD clade</taxon>
        <taxon>Arundinoideae</taxon>
        <taxon>Arundineae</taxon>
        <taxon>Arundo</taxon>
    </lineage>
</organism>
<dbReference type="AlphaFoldDB" id="A0A0A9BT08"/>
<protein>
    <submittedName>
        <fullName evidence="2">Uncharacterized protein</fullName>
    </submittedName>
</protein>
<dbReference type="EMBL" id="GBRH01232552">
    <property type="protein sequence ID" value="JAD65343.1"/>
    <property type="molecule type" value="Transcribed_RNA"/>
</dbReference>
<reference evidence="2" key="1">
    <citation type="submission" date="2014-09" db="EMBL/GenBank/DDBJ databases">
        <authorList>
            <person name="Magalhaes I.L.F."/>
            <person name="Oliveira U."/>
            <person name="Santos F.R."/>
            <person name="Vidigal T.H.D.A."/>
            <person name="Brescovit A.D."/>
            <person name="Santos A.J."/>
        </authorList>
    </citation>
    <scope>NUCLEOTIDE SEQUENCE</scope>
    <source>
        <tissue evidence="2">Shoot tissue taken approximately 20 cm above the soil surface</tissue>
    </source>
</reference>
<evidence type="ECO:0000313" key="2">
    <source>
        <dbReference type="EMBL" id="JAD65343.1"/>
    </source>
</evidence>
<keyword evidence="1" id="KW-0812">Transmembrane</keyword>
<keyword evidence="1" id="KW-1133">Transmembrane helix</keyword>
<feature type="transmembrane region" description="Helical" evidence="1">
    <location>
        <begin position="13"/>
        <end position="31"/>
    </location>
</feature>